<accession>A0AAV5V527</accession>
<organism evidence="1 2">
    <name type="scientific">Pristionchus fissidentatus</name>
    <dbReference type="NCBI Taxonomy" id="1538716"/>
    <lineage>
        <taxon>Eukaryota</taxon>
        <taxon>Metazoa</taxon>
        <taxon>Ecdysozoa</taxon>
        <taxon>Nematoda</taxon>
        <taxon>Chromadorea</taxon>
        <taxon>Rhabditida</taxon>
        <taxon>Rhabditina</taxon>
        <taxon>Diplogasteromorpha</taxon>
        <taxon>Diplogasteroidea</taxon>
        <taxon>Neodiplogasteridae</taxon>
        <taxon>Pristionchus</taxon>
    </lineage>
</organism>
<protein>
    <recommendedName>
        <fullName evidence="3">Ubiquitin-like domain-containing protein</fullName>
    </recommendedName>
</protein>
<name>A0AAV5V527_9BILA</name>
<reference evidence="1" key="1">
    <citation type="submission" date="2023-10" db="EMBL/GenBank/DDBJ databases">
        <title>Genome assembly of Pristionchus species.</title>
        <authorList>
            <person name="Yoshida K."/>
            <person name="Sommer R.J."/>
        </authorList>
    </citation>
    <scope>NUCLEOTIDE SEQUENCE</scope>
    <source>
        <strain evidence="1">RS5133</strain>
    </source>
</reference>
<feature type="non-terminal residue" evidence="1">
    <location>
        <position position="1"/>
    </location>
</feature>
<comment type="caution">
    <text evidence="1">The sequence shown here is derived from an EMBL/GenBank/DDBJ whole genome shotgun (WGS) entry which is preliminary data.</text>
</comment>
<proteinExistence type="predicted"/>
<dbReference type="Gene3D" id="3.10.20.90">
    <property type="entry name" value="Phosphatidylinositol 3-kinase Catalytic Subunit, Chain A, domain 1"/>
    <property type="match status" value="1"/>
</dbReference>
<keyword evidence="2" id="KW-1185">Reference proteome</keyword>
<dbReference type="EMBL" id="BTSY01000002">
    <property type="protein sequence ID" value="GMT14686.1"/>
    <property type="molecule type" value="Genomic_DNA"/>
</dbReference>
<evidence type="ECO:0008006" key="3">
    <source>
        <dbReference type="Google" id="ProtNLM"/>
    </source>
</evidence>
<evidence type="ECO:0000313" key="1">
    <source>
        <dbReference type="EMBL" id="GMT14686.1"/>
    </source>
</evidence>
<gene>
    <name evidence="1" type="ORF">PFISCL1PPCAC_5983</name>
</gene>
<sequence>AAAAAEDEEIFLDDTEEDDQIEFINIHVREEGGRVYSWRIKRSTSIDILYRLVRSRGCPEGRLHFEGNLLVMGKKLLDYGIKEGSTIIIQ</sequence>
<evidence type="ECO:0000313" key="2">
    <source>
        <dbReference type="Proteomes" id="UP001432322"/>
    </source>
</evidence>
<dbReference type="AlphaFoldDB" id="A0AAV5V527"/>
<dbReference type="SUPFAM" id="SSF54236">
    <property type="entry name" value="Ubiquitin-like"/>
    <property type="match status" value="1"/>
</dbReference>
<dbReference type="InterPro" id="IPR029071">
    <property type="entry name" value="Ubiquitin-like_domsf"/>
</dbReference>
<dbReference type="Proteomes" id="UP001432322">
    <property type="component" value="Unassembled WGS sequence"/>
</dbReference>